<organism evidence="1 2">
    <name type="scientific">Populus alba x Populus x berolinensis</name>
    <dbReference type="NCBI Taxonomy" id="444605"/>
    <lineage>
        <taxon>Eukaryota</taxon>
        <taxon>Viridiplantae</taxon>
        <taxon>Streptophyta</taxon>
        <taxon>Embryophyta</taxon>
        <taxon>Tracheophyta</taxon>
        <taxon>Spermatophyta</taxon>
        <taxon>Magnoliopsida</taxon>
        <taxon>eudicotyledons</taxon>
        <taxon>Gunneridae</taxon>
        <taxon>Pentapetalae</taxon>
        <taxon>rosids</taxon>
        <taxon>fabids</taxon>
        <taxon>Malpighiales</taxon>
        <taxon>Salicaceae</taxon>
        <taxon>Saliceae</taxon>
        <taxon>Populus</taxon>
    </lineage>
</organism>
<evidence type="ECO:0000313" key="2">
    <source>
        <dbReference type="Proteomes" id="UP001164929"/>
    </source>
</evidence>
<dbReference type="Proteomes" id="UP001164929">
    <property type="component" value="Chromosome 7"/>
</dbReference>
<protein>
    <submittedName>
        <fullName evidence="1">Uncharacterized protein</fullName>
    </submittedName>
</protein>
<reference evidence="1" key="1">
    <citation type="journal article" date="2023" name="Mol. Ecol. Resour.">
        <title>Chromosome-level genome assembly of a triploid poplar Populus alba 'Berolinensis'.</title>
        <authorList>
            <person name="Chen S."/>
            <person name="Yu Y."/>
            <person name="Wang X."/>
            <person name="Wang S."/>
            <person name="Zhang T."/>
            <person name="Zhou Y."/>
            <person name="He R."/>
            <person name="Meng N."/>
            <person name="Wang Y."/>
            <person name="Liu W."/>
            <person name="Liu Z."/>
            <person name="Liu J."/>
            <person name="Guo Q."/>
            <person name="Huang H."/>
            <person name="Sederoff R.R."/>
            <person name="Wang G."/>
            <person name="Qu G."/>
            <person name="Chen S."/>
        </authorList>
    </citation>
    <scope>NUCLEOTIDE SEQUENCE</scope>
    <source>
        <strain evidence="1">SC-2020</strain>
    </source>
</reference>
<comment type="caution">
    <text evidence="1">The sequence shown here is derived from an EMBL/GenBank/DDBJ whole genome shotgun (WGS) entry which is preliminary data.</text>
</comment>
<name>A0AAD6VXH5_9ROSI</name>
<dbReference type="EMBL" id="JAQIZT010000007">
    <property type="protein sequence ID" value="KAJ6991440.1"/>
    <property type="molecule type" value="Genomic_DNA"/>
</dbReference>
<evidence type="ECO:0000313" key="1">
    <source>
        <dbReference type="EMBL" id="KAJ6991440.1"/>
    </source>
</evidence>
<keyword evidence="2" id="KW-1185">Reference proteome</keyword>
<accession>A0AAD6VXH5</accession>
<gene>
    <name evidence="1" type="ORF">NC653_019580</name>
</gene>
<sequence>MILYSPGKKIFTELDKNGVTVHNRQIGGIGSGTSSIFGFVHKPSFVSLKDMVSGDSIFFCYGQYASLNPTEVWLMKEYVVVANLSWGGDNACRRTTMLAVEPKTESVFYKDDPLFLEAKKFLDYGTVLFSRQKFVFV</sequence>
<dbReference type="AlphaFoldDB" id="A0AAD6VXH5"/>
<proteinExistence type="predicted"/>